<name>A0A285IVQ8_9ACTN</name>
<dbReference type="InterPro" id="IPR001509">
    <property type="entry name" value="Epimerase_deHydtase"/>
</dbReference>
<keyword evidence="3" id="KW-1185">Reference proteome</keyword>
<feature type="domain" description="NAD-dependent epimerase/dehydratase" evidence="1">
    <location>
        <begin position="8"/>
        <end position="205"/>
    </location>
</feature>
<evidence type="ECO:0000259" key="1">
    <source>
        <dbReference type="Pfam" id="PF01370"/>
    </source>
</evidence>
<gene>
    <name evidence="2" type="ORF">SAMN05421748_112260</name>
</gene>
<dbReference type="AlphaFoldDB" id="A0A285IVQ8"/>
<dbReference type="Gene3D" id="3.40.50.720">
    <property type="entry name" value="NAD(P)-binding Rossmann-like Domain"/>
    <property type="match status" value="1"/>
</dbReference>
<proteinExistence type="predicted"/>
<evidence type="ECO:0000313" key="2">
    <source>
        <dbReference type="EMBL" id="SNY52125.1"/>
    </source>
</evidence>
<dbReference type="Pfam" id="PF01370">
    <property type="entry name" value="Epimerase"/>
    <property type="match status" value="1"/>
</dbReference>
<organism evidence="2 3">
    <name type="scientific">Paractinoplanes atraurantiacus</name>
    <dbReference type="NCBI Taxonomy" id="1036182"/>
    <lineage>
        <taxon>Bacteria</taxon>
        <taxon>Bacillati</taxon>
        <taxon>Actinomycetota</taxon>
        <taxon>Actinomycetes</taxon>
        <taxon>Micromonosporales</taxon>
        <taxon>Micromonosporaceae</taxon>
        <taxon>Paractinoplanes</taxon>
    </lineage>
</organism>
<protein>
    <submittedName>
        <fullName evidence="2">Nucleoside-diphosphate-sugar epimerase</fullName>
    </submittedName>
</protein>
<dbReference type="Proteomes" id="UP000219612">
    <property type="component" value="Unassembled WGS sequence"/>
</dbReference>
<accession>A0A285IVQ8</accession>
<dbReference type="SUPFAM" id="SSF51735">
    <property type="entry name" value="NAD(P)-binding Rossmann-fold domains"/>
    <property type="match status" value="1"/>
</dbReference>
<dbReference type="EMBL" id="OBDY01000012">
    <property type="protein sequence ID" value="SNY52125.1"/>
    <property type="molecule type" value="Genomic_DNA"/>
</dbReference>
<evidence type="ECO:0000313" key="3">
    <source>
        <dbReference type="Proteomes" id="UP000219612"/>
    </source>
</evidence>
<dbReference type="RefSeq" id="WP_097322840.1">
    <property type="nucleotide sequence ID" value="NZ_OBDY01000012.1"/>
</dbReference>
<dbReference type="InterPro" id="IPR036291">
    <property type="entry name" value="NAD(P)-bd_dom_sf"/>
</dbReference>
<dbReference type="OrthoDB" id="8205493at2"/>
<reference evidence="3" key="1">
    <citation type="submission" date="2017-09" db="EMBL/GenBank/DDBJ databases">
        <authorList>
            <person name="Varghese N."/>
            <person name="Submissions S."/>
        </authorList>
    </citation>
    <scope>NUCLEOTIDE SEQUENCE [LARGE SCALE GENOMIC DNA]</scope>
    <source>
        <strain evidence="3">CGMCC 4.6857</strain>
    </source>
</reference>
<sequence length="310" mass="33470">MASHVIVGSGPIGSSVARLLADRGESVTMVTRSGGGPSHPLIERVAADASDARRLTELTEGAQALYNCANPKYTEWEKLWFPMNDAMIAASKANDATYVITGNLYVYGPQPGGQMNENTPMAAVGRKGKVRIKMWQDALASGVRTVEVRGSDYIGAGAVGVFSAVLFPAIEKGSSSAWVPGDPTMPHSFTYTGDMARTMVTLAADSRAWGKAWHTPTNPAITINELADRYCALTGKPRLTLHKMPRFMMRTAGLVHPMSRELAEMDYQFYAPFHLDSSLTEHTFGLTPTPLDIAIQETADDAKSIAARTM</sequence>